<dbReference type="Pfam" id="PF10612">
    <property type="entry name" value="Spore-coat_CotZ"/>
    <property type="match status" value="1"/>
</dbReference>
<gene>
    <name evidence="1" type="ORF">P5G51_012860</name>
</gene>
<accession>A0ABU5CIJ5</accession>
<sequence>MGCGCEKGEVSPSGSCVVDIVEEIVAAQNDVVENCCATSCEQSINDLLGETEPSSGLDTVPIILYCKENCKPFQGFGALPDSGTPSGLDCLVSSFIFRAKKVLANDCAVLELVANPEDGCGFDSPCEQNTANLEATGICITVDLKCFCHITCLPAVSLFNNN</sequence>
<proteinExistence type="predicted"/>
<keyword evidence="2" id="KW-1185">Reference proteome</keyword>
<keyword evidence="1" id="KW-0167">Capsid protein</keyword>
<dbReference type="RefSeq" id="WP_306065956.1">
    <property type="nucleotide sequence ID" value="NZ_JAROCA020000001.1"/>
</dbReference>
<reference evidence="1 2" key="1">
    <citation type="submission" date="2023-10" db="EMBL/GenBank/DDBJ databases">
        <title>179-bfca-hs.</title>
        <authorList>
            <person name="Miliotis G."/>
            <person name="Sengupta P."/>
            <person name="Hameed A."/>
            <person name="Chuvochina M."/>
            <person name="Mcdonagh F."/>
            <person name="Simpson A.C."/>
            <person name="Singh N.K."/>
            <person name="Rekha P.D."/>
            <person name="Raman K."/>
            <person name="Hugenholtz P."/>
            <person name="Venkateswaran K."/>
        </authorList>
    </citation>
    <scope>NUCLEOTIDE SEQUENCE [LARGE SCALE GENOMIC DNA]</scope>
    <source>
        <strain evidence="1 2">179-BFC-A-HS</strain>
    </source>
</reference>
<organism evidence="1 2">
    <name type="scientific">Tigheibacillus jepli</name>
    <dbReference type="NCBI Taxonomy" id="3035914"/>
    <lineage>
        <taxon>Bacteria</taxon>
        <taxon>Bacillati</taxon>
        <taxon>Bacillota</taxon>
        <taxon>Bacilli</taxon>
        <taxon>Bacillales</taxon>
        <taxon>Bacillaceae</taxon>
        <taxon>Tigheibacillus</taxon>
    </lineage>
</organism>
<protein>
    <submittedName>
        <fullName evidence="1">CotY/CotZ family spore coat protein</fullName>
    </submittedName>
</protein>
<evidence type="ECO:0000313" key="2">
    <source>
        <dbReference type="Proteomes" id="UP001228376"/>
    </source>
</evidence>
<evidence type="ECO:0000313" key="1">
    <source>
        <dbReference type="EMBL" id="MDY0406161.1"/>
    </source>
</evidence>
<name>A0ABU5CIJ5_9BACI</name>
<dbReference type="Proteomes" id="UP001228376">
    <property type="component" value="Unassembled WGS sequence"/>
</dbReference>
<keyword evidence="1" id="KW-0946">Virion</keyword>
<dbReference type="EMBL" id="JAROCA020000001">
    <property type="protein sequence ID" value="MDY0406161.1"/>
    <property type="molecule type" value="Genomic_DNA"/>
</dbReference>
<dbReference type="InterPro" id="IPR019593">
    <property type="entry name" value="Spore_coat_protein_Z/Y"/>
</dbReference>
<comment type="caution">
    <text evidence="1">The sequence shown here is derived from an EMBL/GenBank/DDBJ whole genome shotgun (WGS) entry which is preliminary data.</text>
</comment>